<dbReference type="EMBL" id="BMLB01000002">
    <property type="protein sequence ID" value="GGK63821.1"/>
    <property type="molecule type" value="Genomic_DNA"/>
</dbReference>
<evidence type="ECO:0000259" key="6">
    <source>
        <dbReference type="PROSITE" id="PS51935"/>
    </source>
</evidence>
<dbReference type="RefSeq" id="WP_022920471.1">
    <property type="nucleotide sequence ID" value="NZ_BMLB01000002.1"/>
</dbReference>
<sequence>MASTHHHRAKHRASTAAPRNGAAALMIGGLVAGTVATAGATTLTQKPDQGPGLAASLNGTVRPSTAEPAPQEVPPAQATLRSASLDELRAQPAADRSEARSAPEDAASVSTLLEDTEFTGTTIEVEVEAPVEEAPAEAEPEQVEAAAAPVEQEQAPVEQAPVQQEPVQQAPVQQTQQAPAQPAAPAPVGGSVLDVAAAYVGYPYVLYGTPPQAFDCSAYTWWVFKQAGIDIPRTVAGQKAAVTPVSDPQPGDLVIYNDWYHIGIYAGNGMTYEALNPSTDVRYGPLLSDNVWYGRIG</sequence>
<reference evidence="8" key="1">
    <citation type="journal article" date="2019" name="Int. J. Syst. Evol. Microbiol.">
        <title>The Global Catalogue of Microorganisms (GCM) 10K type strain sequencing project: providing services to taxonomists for standard genome sequencing and annotation.</title>
        <authorList>
            <consortium name="The Broad Institute Genomics Platform"/>
            <consortium name="The Broad Institute Genome Sequencing Center for Infectious Disease"/>
            <person name="Wu L."/>
            <person name="Ma J."/>
        </authorList>
    </citation>
    <scope>NUCLEOTIDE SEQUENCE [LARGE SCALE GENOMIC DNA]</scope>
    <source>
        <strain evidence="8">CGMCC 1.5362</strain>
    </source>
</reference>
<evidence type="ECO:0000313" key="7">
    <source>
        <dbReference type="EMBL" id="GGK63821.1"/>
    </source>
</evidence>
<gene>
    <name evidence="7" type="ORF">GCM10011509_10250</name>
</gene>
<feature type="compositionally biased region" description="Basic and acidic residues" evidence="5">
    <location>
        <begin position="84"/>
        <end position="103"/>
    </location>
</feature>
<dbReference type="InterPro" id="IPR000064">
    <property type="entry name" value="NLP_P60_dom"/>
</dbReference>
<keyword evidence="3 7" id="KW-0378">Hydrolase</keyword>
<dbReference type="Pfam" id="PF00877">
    <property type="entry name" value="NLPC_P60"/>
    <property type="match status" value="1"/>
</dbReference>
<evidence type="ECO:0000313" key="8">
    <source>
        <dbReference type="Proteomes" id="UP000662111"/>
    </source>
</evidence>
<dbReference type="Gene3D" id="3.90.1720.10">
    <property type="entry name" value="endopeptidase domain like (from Nostoc punctiforme)"/>
    <property type="match status" value="1"/>
</dbReference>
<feature type="compositionally biased region" description="Low complexity" evidence="5">
    <location>
        <begin position="66"/>
        <end position="78"/>
    </location>
</feature>
<keyword evidence="4" id="KW-0788">Thiol protease</keyword>
<dbReference type="Proteomes" id="UP000662111">
    <property type="component" value="Unassembled WGS sequence"/>
</dbReference>
<keyword evidence="8" id="KW-1185">Reference proteome</keyword>
<dbReference type="PROSITE" id="PS51935">
    <property type="entry name" value="NLPC_P60"/>
    <property type="match status" value="1"/>
</dbReference>
<evidence type="ECO:0000256" key="5">
    <source>
        <dbReference type="SAM" id="MobiDB-lite"/>
    </source>
</evidence>
<keyword evidence="2" id="KW-0645">Protease</keyword>
<dbReference type="InterPro" id="IPR038765">
    <property type="entry name" value="Papain-like_cys_pep_sf"/>
</dbReference>
<dbReference type="InterPro" id="IPR051202">
    <property type="entry name" value="Peptidase_C40"/>
</dbReference>
<name>A0ABQ2F680_9MICO</name>
<feature type="compositionally biased region" description="Basic residues" evidence="5">
    <location>
        <begin position="1"/>
        <end position="13"/>
    </location>
</feature>
<dbReference type="PANTHER" id="PTHR47053:SF1">
    <property type="entry name" value="MUREIN DD-ENDOPEPTIDASE MEPH-RELATED"/>
    <property type="match status" value="1"/>
</dbReference>
<feature type="compositionally biased region" description="Low complexity" evidence="5">
    <location>
        <begin position="143"/>
        <end position="186"/>
    </location>
</feature>
<accession>A0ABQ2F680</accession>
<organism evidence="7 8">
    <name type="scientific">Ornithinimicrobium pekingense</name>
    <dbReference type="NCBI Taxonomy" id="384677"/>
    <lineage>
        <taxon>Bacteria</taxon>
        <taxon>Bacillati</taxon>
        <taxon>Actinomycetota</taxon>
        <taxon>Actinomycetes</taxon>
        <taxon>Micrococcales</taxon>
        <taxon>Ornithinimicrobiaceae</taxon>
        <taxon>Ornithinimicrobium</taxon>
    </lineage>
</organism>
<comment type="similarity">
    <text evidence="1">Belongs to the peptidase C40 family.</text>
</comment>
<evidence type="ECO:0000256" key="4">
    <source>
        <dbReference type="ARBA" id="ARBA00022807"/>
    </source>
</evidence>
<evidence type="ECO:0000256" key="2">
    <source>
        <dbReference type="ARBA" id="ARBA00022670"/>
    </source>
</evidence>
<feature type="region of interest" description="Disordered" evidence="5">
    <location>
        <begin position="1"/>
        <end position="20"/>
    </location>
</feature>
<feature type="region of interest" description="Disordered" evidence="5">
    <location>
        <begin position="131"/>
        <end position="186"/>
    </location>
</feature>
<evidence type="ECO:0000256" key="1">
    <source>
        <dbReference type="ARBA" id="ARBA00007074"/>
    </source>
</evidence>
<proteinExistence type="inferred from homology"/>
<dbReference type="GO" id="GO:0016787">
    <property type="term" value="F:hydrolase activity"/>
    <property type="evidence" value="ECO:0007669"/>
    <property type="project" value="UniProtKB-KW"/>
</dbReference>
<evidence type="ECO:0000256" key="3">
    <source>
        <dbReference type="ARBA" id="ARBA00022801"/>
    </source>
</evidence>
<protein>
    <submittedName>
        <fullName evidence="7">Hydrolase</fullName>
    </submittedName>
</protein>
<feature type="domain" description="NlpC/P60" evidence="6">
    <location>
        <begin position="186"/>
        <end position="297"/>
    </location>
</feature>
<feature type="region of interest" description="Disordered" evidence="5">
    <location>
        <begin position="42"/>
        <end position="110"/>
    </location>
</feature>
<dbReference type="SUPFAM" id="SSF54001">
    <property type="entry name" value="Cysteine proteinases"/>
    <property type="match status" value="1"/>
</dbReference>
<feature type="compositionally biased region" description="Acidic residues" evidence="5">
    <location>
        <begin position="131"/>
        <end position="142"/>
    </location>
</feature>
<dbReference type="PANTHER" id="PTHR47053">
    <property type="entry name" value="MUREIN DD-ENDOPEPTIDASE MEPH-RELATED"/>
    <property type="match status" value="1"/>
</dbReference>
<comment type="caution">
    <text evidence="7">The sequence shown here is derived from an EMBL/GenBank/DDBJ whole genome shotgun (WGS) entry which is preliminary data.</text>
</comment>